<gene>
    <name evidence="3" type="ORF">D7294_04480</name>
</gene>
<feature type="compositionally biased region" description="Pro residues" evidence="1">
    <location>
        <begin position="1"/>
        <end position="11"/>
    </location>
</feature>
<accession>A0A3A9ZCC3</accession>
<evidence type="ECO:0000313" key="4">
    <source>
        <dbReference type="Proteomes" id="UP000272474"/>
    </source>
</evidence>
<keyword evidence="4" id="KW-1185">Reference proteome</keyword>
<dbReference type="PANTHER" id="PTHR40763:SF4">
    <property type="entry name" value="DUF1707 DOMAIN-CONTAINING PROTEIN"/>
    <property type="match status" value="1"/>
</dbReference>
<feature type="compositionally biased region" description="Basic and acidic residues" evidence="1">
    <location>
        <begin position="23"/>
        <end position="33"/>
    </location>
</feature>
<sequence length="262" mass="27494">MVLSPAGPPPGQGARAEGAGETGEIREAKDLRGTRGGRATGCHRPPARCYLGAVSAAANDTPQDDAVARQRASDADREQAARLIGEGLADGRLTVEEHGERLDAVFAAKTLGELAPLTADLQRRPPAVAGPGRGLVVDEGAAAATEGEVDRVVAVFRGASRDGRWLLGPQTRVAAVHGGVHLDLRRAVLTHRSVEVRVLCVMGGVTLTVPPGVRVVHSGTTFSGRTRIDRRVTEVTDPEAPVVHLTGRVLWGALHVRCKEGR</sequence>
<evidence type="ECO:0000256" key="1">
    <source>
        <dbReference type="SAM" id="MobiDB-lite"/>
    </source>
</evidence>
<dbReference type="Proteomes" id="UP000272474">
    <property type="component" value="Unassembled WGS sequence"/>
</dbReference>
<dbReference type="InterPro" id="IPR012551">
    <property type="entry name" value="DUF1707_SHOCT-like"/>
</dbReference>
<comment type="caution">
    <text evidence="3">The sequence shown here is derived from an EMBL/GenBank/DDBJ whole genome shotgun (WGS) entry which is preliminary data.</text>
</comment>
<proteinExistence type="predicted"/>
<dbReference type="Pfam" id="PF08044">
    <property type="entry name" value="DUF1707"/>
    <property type="match status" value="1"/>
</dbReference>
<dbReference type="AlphaFoldDB" id="A0A3A9ZCC3"/>
<feature type="domain" description="DUF1707" evidence="2">
    <location>
        <begin position="71"/>
        <end position="122"/>
    </location>
</feature>
<feature type="region of interest" description="Disordered" evidence="1">
    <location>
        <begin position="1"/>
        <end position="45"/>
    </location>
</feature>
<dbReference type="PANTHER" id="PTHR40763">
    <property type="entry name" value="MEMBRANE PROTEIN-RELATED"/>
    <property type="match status" value="1"/>
</dbReference>
<evidence type="ECO:0000313" key="3">
    <source>
        <dbReference type="EMBL" id="RKN45971.1"/>
    </source>
</evidence>
<protein>
    <submittedName>
        <fullName evidence="3">DUF1707 and DUF2154 domain-containing protein</fullName>
    </submittedName>
</protein>
<name>A0A3A9ZCC3_9ACTN</name>
<organism evidence="3 4">
    <name type="scientific">Streptomyces hoynatensis</name>
    <dbReference type="NCBI Taxonomy" id="1141874"/>
    <lineage>
        <taxon>Bacteria</taxon>
        <taxon>Bacillati</taxon>
        <taxon>Actinomycetota</taxon>
        <taxon>Actinomycetes</taxon>
        <taxon>Kitasatosporales</taxon>
        <taxon>Streptomycetaceae</taxon>
        <taxon>Streptomyces</taxon>
    </lineage>
</organism>
<dbReference type="EMBL" id="RBAL01000002">
    <property type="protein sequence ID" value="RKN45971.1"/>
    <property type="molecule type" value="Genomic_DNA"/>
</dbReference>
<reference evidence="3 4" key="1">
    <citation type="journal article" date="2014" name="Int. J. Syst. Evol. Microbiol.">
        <title>Streptomyces hoynatensis sp. nov., isolated from deep marine sediment.</title>
        <authorList>
            <person name="Veyisoglu A."/>
            <person name="Sahin N."/>
        </authorList>
    </citation>
    <scope>NUCLEOTIDE SEQUENCE [LARGE SCALE GENOMIC DNA]</scope>
    <source>
        <strain evidence="3 4">KCTC 29097</strain>
    </source>
</reference>
<evidence type="ECO:0000259" key="2">
    <source>
        <dbReference type="Pfam" id="PF08044"/>
    </source>
</evidence>